<dbReference type="AlphaFoldDB" id="A0A2T7CQ03"/>
<dbReference type="Gramene" id="PUZ45402">
    <property type="protein sequence ID" value="PUZ45402"/>
    <property type="gene ID" value="GQ55_8G220200"/>
</dbReference>
<name>A0A2T7CQ03_9POAL</name>
<keyword evidence="3" id="KW-1185">Reference proteome</keyword>
<feature type="region of interest" description="Disordered" evidence="1">
    <location>
        <begin position="1"/>
        <end position="42"/>
    </location>
</feature>
<dbReference type="EMBL" id="CM009756">
    <property type="protein sequence ID" value="PUZ45402.1"/>
    <property type="molecule type" value="Genomic_DNA"/>
</dbReference>
<gene>
    <name evidence="2" type="ORF">GQ55_8G220200</name>
</gene>
<proteinExistence type="predicted"/>
<organism evidence="2 3">
    <name type="scientific">Panicum hallii var. hallii</name>
    <dbReference type="NCBI Taxonomy" id="1504633"/>
    <lineage>
        <taxon>Eukaryota</taxon>
        <taxon>Viridiplantae</taxon>
        <taxon>Streptophyta</taxon>
        <taxon>Embryophyta</taxon>
        <taxon>Tracheophyta</taxon>
        <taxon>Spermatophyta</taxon>
        <taxon>Magnoliopsida</taxon>
        <taxon>Liliopsida</taxon>
        <taxon>Poales</taxon>
        <taxon>Poaceae</taxon>
        <taxon>PACMAD clade</taxon>
        <taxon>Panicoideae</taxon>
        <taxon>Panicodae</taxon>
        <taxon>Paniceae</taxon>
        <taxon>Panicinae</taxon>
        <taxon>Panicum</taxon>
        <taxon>Panicum sect. Panicum</taxon>
    </lineage>
</organism>
<feature type="compositionally biased region" description="Basic and acidic residues" evidence="1">
    <location>
        <begin position="99"/>
        <end position="118"/>
    </location>
</feature>
<evidence type="ECO:0000256" key="1">
    <source>
        <dbReference type="SAM" id="MobiDB-lite"/>
    </source>
</evidence>
<sequence>MDGKDDAPGNLRLFDGPTVLRRPAPAGKQQQEATADGMSSDGVVAAASAGDAEEIKAAETRWVKMPAEHVRWILAQRRENHPTPPPPSRTTSSTGPTTRWDRRIDGVLAEERRREAGALRRPARLAQPRTTSSSSTRPGSGRDGRVLNSWCRRRPSAPGTAGRKTSTPSGQSVERSMPGSTLIRTTRSLPWMLTRSVCHPAEIRQNSI</sequence>
<evidence type="ECO:0000313" key="3">
    <source>
        <dbReference type="Proteomes" id="UP000244336"/>
    </source>
</evidence>
<feature type="compositionally biased region" description="Polar residues" evidence="1">
    <location>
        <begin position="163"/>
        <end position="185"/>
    </location>
</feature>
<evidence type="ECO:0000313" key="2">
    <source>
        <dbReference type="EMBL" id="PUZ45402.1"/>
    </source>
</evidence>
<feature type="compositionally biased region" description="Low complexity" evidence="1">
    <location>
        <begin position="89"/>
        <end position="98"/>
    </location>
</feature>
<reference evidence="2 3" key="1">
    <citation type="submission" date="2018-04" db="EMBL/GenBank/DDBJ databases">
        <title>WGS assembly of Panicum hallii var. hallii HAL2.</title>
        <authorList>
            <person name="Lovell J."/>
            <person name="Jenkins J."/>
            <person name="Lowry D."/>
            <person name="Mamidi S."/>
            <person name="Sreedasyam A."/>
            <person name="Weng X."/>
            <person name="Barry K."/>
            <person name="Bonette J."/>
            <person name="Campitelli B."/>
            <person name="Daum C."/>
            <person name="Gordon S."/>
            <person name="Gould B."/>
            <person name="Lipzen A."/>
            <person name="MacQueen A."/>
            <person name="Palacio-Mejia J."/>
            <person name="Plott C."/>
            <person name="Shakirov E."/>
            <person name="Shu S."/>
            <person name="Yoshinaga Y."/>
            <person name="Zane M."/>
            <person name="Rokhsar D."/>
            <person name="Grimwood J."/>
            <person name="Schmutz J."/>
            <person name="Juenger T."/>
        </authorList>
    </citation>
    <scope>NUCLEOTIDE SEQUENCE [LARGE SCALE GENOMIC DNA]</scope>
    <source>
        <strain evidence="3">cv. HAL2</strain>
    </source>
</reference>
<feature type="region of interest" description="Disordered" evidence="1">
    <location>
        <begin position="73"/>
        <end position="185"/>
    </location>
</feature>
<protein>
    <submittedName>
        <fullName evidence="2">Uncharacterized protein</fullName>
    </submittedName>
</protein>
<feature type="compositionally biased region" description="Low complexity" evidence="1">
    <location>
        <begin position="124"/>
        <end position="139"/>
    </location>
</feature>
<accession>A0A2T7CQ03</accession>
<dbReference type="Proteomes" id="UP000244336">
    <property type="component" value="Chromosome 8"/>
</dbReference>